<keyword evidence="3" id="KW-0812">Transmembrane</keyword>
<feature type="domain" description="Ubiquitin-like" evidence="4">
    <location>
        <begin position="51"/>
        <end position="114"/>
    </location>
</feature>
<organism evidence="5 6">
    <name type="scientific">Actinidia rufa</name>
    <dbReference type="NCBI Taxonomy" id="165716"/>
    <lineage>
        <taxon>Eukaryota</taxon>
        <taxon>Viridiplantae</taxon>
        <taxon>Streptophyta</taxon>
        <taxon>Embryophyta</taxon>
        <taxon>Tracheophyta</taxon>
        <taxon>Spermatophyta</taxon>
        <taxon>Magnoliopsida</taxon>
        <taxon>eudicotyledons</taxon>
        <taxon>Gunneridae</taxon>
        <taxon>Pentapetalae</taxon>
        <taxon>asterids</taxon>
        <taxon>Ericales</taxon>
        <taxon>Actinidiaceae</taxon>
        <taxon>Actinidia</taxon>
    </lineage>
</organism>
<evidence type="ECO:0000256" key="2">
    <source>
        <dbReference type="ARBA" id="ARBA00022843"/>
    </source>
</evidence>
<dbReference type="Gene3D" id="3.10.20.90">
    <property type="entry name" value="Phosphatidylinositol 3-kinase Catalytic Subunit, Chain A, domain 1"/>
    <property type="match status" value="2"/>
</dbReference>
<gene>
    <name evidence="5" type="ORF">Acr_02g0010030</name>
</gene>
<keyword evidence="3" id="KW-1133">Transmembrane helix</keyword>
<evidence type="ECO:0000313" key="6">
    <source>
        <dbReference type="Proteomes" id="UP000585474"/>
    </source>
</evidence>
<keyword evidence="2" id="KW-0832">Ubl conjugation</keyword>
<sequence length="150" mass="17159">MPSGEILKLDVKVLSSEQKLTYAGNQLEDSRPLAFCNIGEDSVLEMLPSTFQIFVKYGKTLVLDALGEDKVSDVKSKIHGLPDDLYYLVFAGKALKDDQDLASYFIRKDSHLHIYFFGLFLGSFTATLGYEWMLGIKEKEYESHYQEYDY</sequence>
<evidence type="ECO:0000259" key="4">
    <source>
        <dbReference type="PROSITE" id="PS50053"/>
    </source>
</evidence>
<keyword evidence="6" id="KW-1185">Reference proteome</keyword>
<evidence type="ECO:0000256" key="1">
    <source>
        <dbReference type="ARBA" id="ARBA00022499"/>
    </source>
</evidence>
<accession>A0A7J0E8F7</accession>
<dbReference type="InterPro" id="IPR029071">
    <property type="entry name" value="Ubiquitin-like_domsf"/>
</dbReference>
<dbReference type="SMART" id="SM00213">
    <property type="entry name" value="UBQ"/>
    <property type="match status" value="1"/>
</dbReference>
<reference evidence="5 6" key="1">
    <citation type="submission" date="2019-07" db="EMBL/GenBank/DDBJ databases">
        <title>De Novo Assembly of kiwifruit Actinidia rufa.</title>
        <authorList>
            <person name="Sugita-Konishi S."/>
            <person name="Sato K."/>
            <person name="Mori E."/>
            <person name="Abe Y."/>
            <person name="Kisaki G."/>
            <person name="Hamano K."/>
            <person name="Suezawa K."/>
            <person name="Otani M."/>
            <person name="Fukuda T."/>
            <person name="Manabe T."/>
            <person name="Gomi K."/>
            <person name="Tabuchi M."/>
            <person name="Akimitsu K."/>
            <person name="Kataoka I."/>
        </authorList>
    </citation>
    <scope>NUCLEOTIDE SEQUENCE [LARGE SCALE GENOMIC DNA]</scope>
    <source>
        <strain evidence="6">cv. Fuchu</strain>
    </source>
</reference>
<keyword evidence="1" id="KW-1017">Isopeptide bond</keyword>
<dbReference type="SUPFAM" id="SSF54236">
    <property type="entry name" value="Ubiquitin-like"/>
    <property type="match status" value="2"/>
</dbReference>
<keyword evidence="3" id="KW-0472">Membrane</keyword>
<dbReference type="Proteomes" id="UP000585474">
    <property type="component" value="Unassembled WGS sequence"/>
</dbReference>
<evidence type="ECO:0000256" key="3">
    <source>
        <dbReference type="SAM" id="Phobius"/>
    </source>
</evidence>
<dbReference type="AlphaFoldDB" id="A0A7J0E8F7"/>
<dbReference type="CDD" id="cd17039">
    <property type="entry name" value="Ubl_ubiquitin_like"/>
    <property type="match status" value="1"/>
</dbReference>
<dbReference type="EMBL" id="BJWL01000002">
    <property type="protein sequence ID" value="GFY82763.1"/>
    <property type="molecule type" value="Genomic_DNA"/>
</dbReference>
<comment type="caution">
    <text evidence="5">The sequence shown here is derived from an EMBL/GenBank/DDBJ whole genome shotgun (WGS) entry which is preliminary data.</text>
</comment>
<dbReference type="InterPro" id="IPR000626">
    <property type="entry name" value="Ubiquitin-like_dom"/>
</dbReference>
<dbReference type="OrthoDB" id="1830965at2759"/>
<name>A0A7J0E8F7_9ERIC</name>
<dbReference type="PROSITE" id="PS50053">
    <property type="entry name" value="UBIQUITIN_2"/>
    <property type="match status" value="2"/>
</dbReference>
<protein>
    <recommendedName>
        <fullName evidence="4">Ubiquitin-like domain-containing protein</fullName>
    </recommendedName>
</protein>
<evidence type="ECO:0000313" key="5">
    <source>
        <dbReference type="EMBL" id="GFY82763.1"/>
    </source>
</evidence>
<dbReference type="InterPro" id="IPR050158">
    <property type="entry name" value="Ubiquitin_ubiquitin-like"/>
</dbReference>
<proteinExistence type="predicted"/>
<feature type="transmembrane region" description="Helical" evidence="3">
    <location>
        <begin position="114"/>
        <end position="133"/>
    </location>
</feature>
<dbReference type="PANTHER" id="PTHR10666">
    <property type="entry name" value="UBIQUITIN"/>
    <property type="match status" value="1"/>
</dbReference>
<feature type="domain" description="Ubiquitin-like" evidence="4">
    <location>
        <begin position="16"/>
        <end position="47"/>
    </location>
</feature>
<dbReference type="Pfam" id="PF00240">
    <property type="entry name" value="ubiquitin"/>
    <property type="match status" value="2"/>
</dbReference>
<dbReference type="GO" id="GO:0003729">
    <property type="term" value="F:mRNA binding"/>
    <property type="evidence" value="ECO:0007669"/>
    <property type="project" value="UniProtKB-ARBA"/>
</dbReference>